<reference evidence="1" key="1">
    <citation type="submission" date="2023-07" db="EMBL/GenBank/DDBJ databases">
        <title>draft genome sequence of fig (Ficus carica).</title>
        <authorList>
            <person name="Takahashi T."/>
            <person name="Nishimura K."/>
        </authorList>
    </citation>
    <scope>NUCLEOTIDE SEQUENCE</scope>
</reference>
<dbReference type="Proteomes" id="UP001187192">
    <property type="component" value="Unassembled WGS sequence"/>
</dbReference>
<name>A0AA88EGS6_FICCA</name>
<comment type="caution">
    <text evidence="1">The sequence shown here is derived from an EMBL/GenBank/DDBJ whole genome shotgun (WGS) entry which is preliminary data.</text>
</comment>
<gene>
    <name evidence="1" type="ORF">TIFTF001_053865</name>
</gene>
<protein>
    <submittedName>
        <fullName evidence="1">Uncharacterized protein</fullName>
    </submittedName>
</protein>
<sequence>MPFKNIACANAQVASSLHGNIEVGTALDNVEQLVEEQALDPLRSDK</sequence>
<proteinExistence type="predicted"/>
<accession>A0AA88EGS6</accession>
<keyword evidence="2" id="KW-1185">Reference proteome</keyword>
<organism evidence="1 2">
    <name type="scientific">Ficus carica</name>
    <name type="common">Common fig</name>
    <dbReference type="NCBI Taxonomy" id="3494"/>
    <lineage>
        <taxon>Eukaryota</taxon>
        <taxon>Viridiplantae</taxon>
        <taxon>Streptophyta</taxon>
        <taxon>Embryophyta</taxon>
        <taxon>Tracheophyta</taxon>
        <taxon>Spermatophyta</taxon>
        <taxon>Magnoliopsida</taxon>
        <taxon>eudicotyledons</taxon>
        <taxon>Gunneridae</taxon>
        <taxon>Pentapetalae</taxon>
        <taxon>rosids</taxon>
        <taxon>fabids</taxon>
        <taxon>Rosales</taxon>
        <taxon>Moraceae</taxon>
        <taxon>Ficeae</taxon>
        <taxon>Ficus</taxon>
    </lineage>
</organism>
<dbReference type="AlphaFoldDB" id="A0AA88EGS6"/>
<evidence type="ECO:0000313" key="1">
    <source>
        <dbReference type="EMBL" id="GMN74516.1"/>
    </source>
</evidence>
<dbReference type="EMBL" id="BTGU01013499">
    <property type="protein sequence ID" value="GMN74516.1"/>
    <property type="molecule type" value="Genomic_DNA"/>
</dbReference>
<evidence type="ECO:0000313" key="2">
    <source>
        <dbReference type="Proteomes" id="UP001187192"/>
    </source>
</evidence>